<sequence length="219" mass="23756">MSEPDLSKIARDAERDLNTYQSKTGSSRRGLDDSGVTDTSANKMFSGSTVKTGNEFVSSKSYNRRIPGDEGGDVDDKGHWVHGRAYEGEGGPEDKTAHIYQHNPGGIDEGTVKKWGKDPIKLERATLRKDRPDMLPPEEALGGRTNEPAHQGDISEQGRLASKANLGRDEQDKRELPSQGSGGSRYKAANYEMPESVPDQGADMGAIPPKSSTGRSRNI</sequence>
<feature type="compositionally biased region" description="Basic and acidic residues" evidence="1">
    <location>
        <begin position="74"/>
        <end position="97"/>
    </location>
</feature>
<reference evidence="2" key="2">
    <citation type="submission" date="2023-05" db="EMBL/GenBank/DDBJ databases">
        <authorList>
            <consortium name="Lawrence Berkeley National Laboratory"/>
            <person name="Steindorff A."/>
            <person name="Hensen N."/>
            <person name="Bonometti L."/>
            <person name="Westerberg I."/>
            <person name="Brannstrom I.O."/>
            <person name="Guillou S."/>
            <person name="Cros-Aarteil S."/>
            <person name="Calhoun S."/>
            <person name="Haridas S."/>
            <person name="Kuo A."/>
            <person name="Mondo S."/>
            <person name="Pangilinan J."/>
            <person name="Riley R."/>
            <person name="Labutti K."/>
            <person name="Andreopoulos B."/>
            <person name="Lipzen A."/>
            <person name="Chen C."/>
            <person name="Yanf M."/>
            <person name="Daum C."/>
            <person name="Ng V."/>
            <person name="Clum A."/>
            <person name="Ohm R."/>
            <person name="Martin F."/>
            <person name="Silar P."/>
            <person name="Natvig D."/>
            <person name="Lalanne C."/>
            <person name="Gautier V."/>
            <person name="Ament-Velasquez S.L."/>
            <person name="Kruys A."/>
            <person name="Hutchinson M.I."/>
            <person name="Powell A.J."/>
            <person name="Barry K."/>
            <person name="Miller A.N."/>
            <person name="Grigoriev I.V."/>
            <person name="Debuchy R."/>
            <person name="Gladieux P."/>
            <person name="Thoren M.H."/>
            <person name="Johannesson H."/>
        </authorList>
    </citation>
    <scope>NUCLEOTIDE SEQUENCE</scope>
    <source>
        <strain evidence="2">CBS 892.96</strain>
    </source>
</reference>
<dbReference type="Proteomes" id="UP001302321">
    <property type="component" value="Unassembled WGS sequence"/>
</dbReference>
<organism evidence="2 3">
    <name type="scientific">Triangularia setosa</name>
    <dbReference type="NCBI Taxonomy" id="2587417"/>
    <lineage>
        <taxon>Eukaryota</taxon>
        <taxon>Fungi</taxon>
        <taxon>Dikarya</taxon>
        <taxon>Ascomycota</taxon>
        <taxon>Pezizomycotina</taxon>
        <taxon>Sordariomycetes</taxon>
        <taxon>Sordariomycetidae</taxon>
        <taxon>Sordariales</taxon>
        <taxon>Podosporaceae</taxon>
        <taxon>Triangularia</taxon>
    </lineage>
</organism>
<proteinExistence type="predicted"/>
<comment type="caution">
    <text evidence="2">The sequence shown here is derived from an EMBL/GenBank/DDBJ whole genome shotgun (WGS) entry which is preliminary data.</text>
</comment>
<keyword evidence="3" id="KW-1185">Reference proteome</keyword>
<name>A0AAN7ABL4_9PEZI</name>
<reference evidence="2" key="1">
    <citation type="journal article" date="2023" name="Mol. Phylogenet. Evol.">
        <title>Genome-scale phylogeny and comparative genomics of the fungal order Sordariales.</title>
        <authorList>
            <person name="Hensen N."/>
            <person name="Bonometti L."/>
            <person name="Westerberg I."/>
            <person name="Brannstrom I.O."/>
            <person name="Guillou S."/>
            <person name="Cros-Aarteil S."/>
            <person name="Calhoun S."/>
            <person name="Haridas S."/>
            <person name="Kuo A."/>
            <person name="Mondo S."/>
            <person name="Pangilinan J."/>
            <person name="Riley R."/>
            <person name="LaButti K."/>
            <person name="Andreopoulos B."/>
            <person name="Lipzen A."/>
            <person name="Chen C."/>
            <person name="Yan M."/>
            <person name="Daum C."/>
            <person name="Ng V."/>
            <person name="Clum A."/>
            <person name="Steindorff A."/>
            <person name="Ohm R.A."/>
            <person name="Martin F."/>
            <person name="Silar P."/>
            <person name="Natvig D.O."/>
            <person name="Lalanne C."/>
            <person name="Gautier V."/>
            <person name="Ament-Velasquez S.L."/>
            <person name="Kruys A."/>
            <person name="Hutchinson M.I."/>
            <person name="Powell A.J."/>
            <person name="Barry K."/>
            <person name="Miller A.N."/>
            <person name="Grigoriev I.V."/>
            <person name="Debuchy R."/>
            <person name="Gladieux P."/>
            <person name="Hiltunen Thoren M."/>
            <person name="Johannesson H."/>
        </authorList>
    </citation>
    <scope>NUCLEOTIDE SEQUENCE</scope>
    <source>
        <strain evidence="2">CBS 892.96</strain>
    </source>
</reference>
<evidence type="ECO:0000313" key="3">
    <source>
        <dbReference type="Proteomes" id="UP001302321"/>
    </source>
</evidence>
<feature type="compositionally biased region" description="Polar residues" evidence="1">
    <location>
        <begin position="36"/>
        <end position="61"/>
    </location>
</feature>
<evidence type="ECO:0000313" key="2">
    <source>
        <dbReference type="EMBL" id="KAK4180489.1"/>
    </source>
</evidence>
<gene>
    <name evidence="2" type="ORF">QBC36DRAFT_355182</name>
</gene>
<dbReference type="EMBL" id="MU866098">
    <property type="protein sequence ID" value="KAK4180489.1"/>
    <property type="molecule type" value="Genomic_DNA"/>
</dbReference>
<feature type="region of interest" description="Disordered" evidence="1">
    <location>
        <begin position="1"/>
        <end position="219"/>
    </location>
</feature>
<feature type="compositionally biased region" description="Basic and acidic residues" evidence="1">
    <location>
        <begin position="166"/>
        <end position="176"/>
    </location>
</feature>
<dbReference type="AlphaFoldDB" id="A0AAN7ABL4"/>
<accession>A0AAN7ABL4</accession>
<evidence type="ECO:0000256" key="1">
    <source>
        <dbReference type="SAM" id="MobiDB-lite"/>
    </source>
</evidence>
<feature type="compositionally biased region" description="Basic and acidic residues" evidence="1">
    <location>
        <begin position="1"/>
        <end position="17"/>
    </location>
</feature>
<feature type="compositionally biased region" description="Polar residues" evidence="1">
    <location>
        <begin position="210"/>
        <end position="219"/>
    </location>
</feature>
<feature type="compositionally biased region" description="Polar residues" evidence="1">
    <location>
        <begin position="18"/>
        <end position="27"/>
    </location>
</feature>
<feature type="compositionally biased region" description="Basic and acidic residues" evidence="1">
    <location>
        <begin position="110"/>
        <end position="133"/>
    </location>
</feature>
<protein>
    <submittedName>
        <fullName evidence="2">Uncharacterized protein</fullName>
    </submittedName>
</protein>